<evidence type="ECO:0000313" key="10">
    <source>
        <dbReference type="EMBL" id="PSU97662.1"/>
    </source>
</evidence>
<dbReference type="PROSITE" id="PS50949">
    <property type="entry name" value="HTH_GNTR"/>
    <property type="match status" value="1"/>
</dbReference>
<dbReference type="SMART" id="SM00345">
    <property type="entry name" value="HTH_GNTR"/>
    <property type="match status" value="1"/>
</dbReference>
<evidence type="ECO:0000256" key="5">
    <source>
        <dbReference type="ARBA" id="ARBA00023098"/>
    </source>
</evidence>
<keyword evidence="8 9" id="KW-0804">Transcription</keyword>
<dbReference type="Gene3D" id="1.10.10.10">
    <property type="entry name" value="Winged helix-like DNA-binding domain superfamily/Winged helix DNA-binding domain"/>
    <property type="match status" value="1"/>
</dbReference>
<dbReference type="CDD" id="cd07377">
    <property type="entry name" value="WHTH_GntR"/>
    <property type="match status" value="1"/>
</dbReference>
<evidence type="ECO:0000256" key="7">
    <source>
        <dbReference type="ARBA" id="ARBA00023159"/>
    </source>
</evidence>
<evidence type="ECO:0000256" key="9">
    <source>
        <dbReference type="HAMAP-Rule" id="MF_00696"/>
    </source>
</evidence>
<keyword evidence="6 9" id="KW-0238">DNA-binding</keyword>
<comment type="function">
    <text evidence="9">Multifunctional regulator of fatty acid metabolism.</text>
</comment>
<organism evidence="10 11">
    <name type="scientific">Photobacterium kishitanii</name>
    <dbReference type="NCBI Taxonomy" id="318456"/>
    <lineage>
        <taxon>Bacteria</taxon>
        <taxon>Pseudomonadati</taxon>
        <taxon>Pseudomonadota</taxon>
        <taxon>Gammaproteobacteria</taxon>
        <taxon>Vibrionales</taxon>
        <taxon>Vibrionaceae</taxon>
        <taxon>Photobacterium</taxon>
    </lineage>
</organism>
<dbReference type="RefSeq" id="WP_036793734.1">
    <property type="nucleotide sequence ID" value="NZ_JZSP01000003.1"/>
</dbReference>
<dbReference type="GO" id="GO:0006631">
    <property type="term" value="P:fatty acid metabolic process"/>
    <property type="evidence" value="ECO:0007669"/>
    <property type="project" value="UniProtKB-KW"/>
</dbReference>
<dbReference type="InterPro" id="IPR008920">
    <property type="entry name" value="TF_FadR/GntR_C"/>
</dbReference>
<comment type="caution">
    <text evidence="10">The sequence shown here is derived from an EMBL/GenBank/DDBJ whole genome shotgun (WGS) entry which is preliminary data.</text>
</comment>
<dbReference type="Gene3D" id="1.20.120.530">
    <property type="entry name" value="GntR ligand-binding domain-like"/>
    <property type="match status" value="2"/>
</dbReference>
<dbReference type="PANTHER" id="PTHR43537">
    <property type="entry name" value="TRANSCRIPTIONAL REGULATOR, GNTR FAMILY"/>
    <property type="match status" value="1"/>
</dbReference>
<dbReference type="InterPro" id="IPR036388">
    <property type="entry name" value="WH-like_DNA-bd_sf"/>
</dbReference>
<dbReference type="GO" id="GO:0000062">
    <property type="term" value="F:fatty-acyl-CoA binding"/>
    <property type="evidence" value="ECO:0007669"/>
    <property type="project" value="InterPro"/>
</dbReference>
<dbReference type="HAMAP" id="MF_00696">
    <property type="entry name" value="HTH_FadR"/>
    <property type="match status" value="1"/>
</dbReference>
<keyword evidence="4 9" id="KW-0805">Transcription regulation</keyword>
<evidence type="ECO:0000313" key="11">
    <source>
        <dbReference type="Proteomes" id="UP000241426"/>
    </source>
</evidence>
<evidence type="ECO:0000256" key="3">
    <source>
        <dbReference type="ARBA" id="ARBA00022832"/>
    </source>
</evidence>
<dbReference type="AlphaFoldDB" id="A0A0B7J642"/>
<dbReference type="NCBIfam" id="TIGR02812">
    <property type="entry name" value="fadR_gamma"/>
    <property type="match status" value="1"/>
</dbReference>
<keyword evidence="7 9" id="KW-0010">Activator</keyword>
<dbReference type="InterPro" id="IPR014178">
    <property type="entry name" value="FA-response_TF_FadR"/>
</dbReference>
<evidence type="ECO:0000256" key="6">
    <source>
        <dbReference type="ARBA" id="ARBA00023125"/>
    </source>
</evidence>
<evidence type="ECO:0000256" key="1">
    <source>
        <dbReference type="ARBA" id="ARBA00022490"/>
    </source>
</evidence>
<keyword evidence="2 9" id="KW-0678">Repressor</keyword>
<dbReference type="InterPro" id="IPR000524">
    <property type="entry name" value="Tscrpt_reg_HTH_GntR"/>
</dbReference>
<evidence type="ECO:0000256" key="2">
    <source>
        <dbReference type="ARBA" id="ARBA00022491"/>
    </source>
</evidence>
<dbReference type="Pfam" id="PF07840">
    <property type="entry name" value="FadR_C"/>
    <property type="match status" value="1"/>
</dbReference>
<dbReference type="GO" id="GO:0003700">
    <property type="term" value="F:DNA-binding transcription factor activity"/>
    <property type="evidence" value="ECO:0007669"/>
    <property type="project" value="UniProtKB-UniRule"/>
</dbReference>
<comment type="subunit">
    <text evidence="9">Homodimer.</text>
</comment>
<evidence type="ECO:0000256" key="8">
    <source>
        <dbReference type="ARBA" id="ARBA00023163"/>
    </source>
</evidence>
<dbReference type="InterPro" id="IPR028374">
    <property type="entry name" value="FadR_C"/>
</dbReference>
<reference evidence="10 11" key="1">
    <citation type="submission" date="2018-01" db="EMBL/GenBank/DDBJ databases">
        <title>Whole genome sequencing of Histamine producing bacteria.</title>
        <authorList>
            <person name="Butler K."/>
        </authorList>
    </citation>
    <scope>NUCLEOTIDE SEQUENCE [LARGE SCALE GENOMIC DNA]</scope>
    <source>
        <strain evidence="10 11">FS-7.2</strain>
    </source>
</reference>
<dbReference type="GO" id="GO:0003677">
    <property type="term" value="F:DNA binding"/>
    <property type="evidence" value="ECO:0007669"/>
    <property type="project" value="UniProtKB-KW"/>
</dbReference>
<dbReference type="SUPFAM" id="SSF48008">
    <property type="entry name" value="GntR ligand-binding domain-like"/>
    <property type="match status" value="1"/>
</dbReference>
<keyword evidence="1 9" id="KW-0963">Cytoplasm</keyword>
<dbReference type="SUPFAM" id="SSF46785">
    <property type="entry name" value="Winged helix' DNA-binding domain"/>
    <property type="match status" value="1"/>
</dbReference>
<dbReference type="GO" id="GO:0005737">
    <property type="term" value="C:cytoplasm"/>
    <property type="evidence" value="ECO:0007669"/>
    <property type="project" value="UniProtKB-SubCell"/>
</dbReference>
<gene>
    <name evidence="9 10" type="primary">fadR</name>
    <name evidence="10" type="ORF">C9J27_15020</name>
</gene>
<dbReference type="PRINTS" id="PR00035">
    <property type="entry name" value="HTHGNTR"/>
</dbReference>
<dbReference type="GeneID" id="29942678"/>
<protein>
    <recommendedName>
        <fullName evidence="9">Fatty acid metabolism regulator protein</fullName>
    </recommendedName>
</protein>
<dbReference type="NCBIfam" id="NF003444">
    <property type="entry name" value="PRK04984.1"/>
    <property type="match status" value="1"/>
</dbReference>
<dbReference type="Pfam" id="PF00392">
    <property type="entry name" value="GntR"/>
    <property type="match status" value="1"/>
</dbReference>
<proteinExistence type="inferred from homology"/>
<name>A0A0B7J642_9GAMM</name>
<comment type="subcellular location">
    <subcellularLocation>
        <location evidence="9">Cytoplasm</location>
    </subcellularLocation>
</comment>
<dbReference type="EMBL" id="PYNF01000013">
    <property type="protein sequence ID" value="PSU97662.1"/>
    <property type="molecule type" value="Genomic_DNA"/>
</dbReference>
<dbReference type="GO" id="GO:0019217">
    <property type="term" value="P:regulation of fatty acid metabolic process"/>
    <property type="evidence" value="ECO:0007669"/>
    <property type="project" value="UniProtKB-UniRule"/>
</dbReference>
<keyword evidence="5 9" id="KW-0443">Lipid metabolism</keyword>
<dbReference type="eggNOG" id="COG2186">
    <property type="taxonomic scope" value="Bacteria"/>
</dbReference>
<sequence length="283" mass="32422">MVIKADSPATFAEKYIIESIWNNHFPQGSILPAERELSELIGVTRTTLREVLQRLARDGWLTIQHGKPTRVNNYMDTSGLSILDTLITLDGQDVQRVLADLLAARTDISSVFMRYAVKGNPENSSELIQHVIESCQRLLAAESFAEFIENSDDRLNLLQEVKKIVDKYGKNDPQLCEEICRARAFNYYDYRLFQGMAGKSGNTLYVLTINGLRKIYTRVGGYYFMNPEACQLALNFYSDLQAYCDGHQAELVADRIKKYGRESGAIWYTHRVKISKYLYEEEQ</sequence>
<dbReference type="InterPro" id="IPR036390">
    <property type="entry name" value="WH_DNA-bd_sf"/>
</dbReference>
<accession>A0A0B7J642</accession>
<keyword evidence="3 9" id="KW-0276">Fatty acid metabolism</keyword>
<dbReference type="Proteomes" id="UP000241426">
    <property type="component" value="Unassembled WGS sequence"/>
</dbReference>
<dbReference type="PANTHER" id="PTHR43537:SF52">
    <property type="entry name" value="FATTY ACID METABOLISM REGULATOR PROTEIN"/>
    <property type="match status" value="1"/>
</dbReference>
<accession>A0A2T3KFV7</accession>
<evidence type="ECO:0000256" key="4">
    <source>
        <dbReference type="ARBA" id="ARBA00023015"/>
    </source>
</evidence>